<dbReference type="Proteomes" id="UP001054252">
    <property type="component" value="Unassembled WGS sequence"/>
</dbReference>
<evidence type="ECO:0000313" key="3">
    <source>
        <dbReference type="Proteomes" id="UP001054252"/>
    </source>
</evidence>
<accession>A0AAV5LRA5</accession>
<dbReference type="EMBL" id="BPVZ01000138">
    <property type="protein sequence ID" value="GKV39998.1"/>
    <property type="molecule type" value="Genomic_DNA"/>
</dbReference>
<evidence type="ECO:0000256" key="1">
    <source>
        <dbReference type="SAM" id="Phobius"/>
    </source>
</evidence>
<evidence type="ECO:0000313" key="2">
    <source>
        <dbReference type="EMBL" id="GKV39998.1"/>
    </source>
</evidence>
<feature type="transmembrane region" description="Helical" evidence="1">
    <location>
        <begin position="38"/>
        <end position="57"/>
    </location>
</feature>
<name>A0AAV5LRA5_9ROSI</name>
<organism evidence="2 3">
    <name type="scientific">Rubroshorea leprosula</name>
    <dbReference type="NCBI Taxonomy" id="152421"/>
    <lineage>
        <taxon>Eukaryota</taxon>
        <taxon>Viridiplantae</taxon>
        <taxon>Streptophyta</taxon>
        <taxon>Embryophyta</taxon>
        <taxon>Tracheophyta</taxon>
        <taxon>Spermatophyta</taxon>
        <taxon>Magnoliopsida</taxon>
        <taxon>eudicotyledons</taxon>
        <taxon>Gunneridae</taxon>
        <taxon>Pentapetalae</taxon>
        <taxon>rosids</taxon>
        <taxon>malvids</taxon>
        <taxon>Malvales</taxon>
        <taxon>Dipterocarpaceae</taxon>
        <taxon>Rubroshorea</taxon>
    </lineage>
</organism>
<proteinExistence type="predicted"/>
<evidence type="ECO:0008006" key="4">
    <source>
        <dbReference type="Google" id="ProtNLM"/>
    </source>
</evidence>
<comment type="caution">
    <text evidence="2">The sequence shown here is derived from an EMBL/GenBank/DDBJ whole genome shotgun (WGS) entry which is preliminary data.</text>
</comment>
<reference evidence="2 3" key="1">
    <citation type="journal article" date="2021" name="Commun. Biol.">
        <title>The genome of Shorea leprosula (Dipterocarpaceae) highlights the ecological relevance of drought in aseasonal tropical rainforests.</title>
        <authorList>
            <person name="Ng K.K.S."/>
            <person name="Kobayashi M.J."/>
            <person name="Fawcett J.A."/>
            <person name="Hatakeyama M."/>
            <person name="Paape T."/>
            <person name="Ng C.H."/>
            <person name="Ang C.C."/>
            <person name="Tnah L.H."/>
            <person name="Lee C.T."/>
            <person name="Nishiyama T."/>
            <person name="Sese J."/>
            <person name="O'Brien M.J."/>
            <person name="Copetti D."/>
            <person name="Mohd Noor M.I."/>
            <person name="Ong R.C."/>
            <person name="Putra M."/>
            <person name="Sireger I.Z."/>
            <person name="Indrioko S."/>
            <person name="Kosugi Y."/>
            <person name="Izuno A."/>
            <person name="Isagi Y."/>
            <person name="Lee S.L."/>
            <person name="Shimizu K.K."/>
        </authorList>
    </citation>
    <scope>NUCLEOTIDE SEQUENCE [LARGE SCALE GENOMIC DNA]</scope>
    <source>
        <strain evidence="2">214</strain>
    </source>
</reference>
<keyword evidence="3" id="KW-1185">Reference proteome</keyword>
<protein>
    <recommendedName>
        <fullName evidence="4">Transmembrane protein</fullName>
    </recommendedName>
</protein>
<keyword evidence="1" id="KW-0812">Transmembrane</keyword>
<sequence length="90" mass="9805">MELGVKTSGVGVPTKIKDSGRGFFLSVKHQLIRTSADLYHYLNAVLVLLLSLCLMIVDVATPRFSLCCFNLSLSTSSLPRSLLFIQNSGT</sequence>
<gene>
    <name evidence="2" type="ORF">SLEP1_g47682</name>
</gene>
<keyword evidence="1" id="KW-0472">Membrane</keyword>
<dbReference type="AlphaFoldDB" id="A0AAV5LRA5"/>
<keyword evidence="1" id="KW-1133">Transmembrane helix</keyword>